<proteinExistence type="predicted"/>
<evidence type="ECO:0000313" key="3">
    <source>
        <dbReference type="Proteomes" id="UP001177003"/>
    </source>
</evidence>
<sequence length="120" mass="13332">MARKRKDVGIGSNAQEPHEKFVLPRLLKLCRLIYSDDPMIDEVGSRIKLVSIHGYGGIIDEDKGCGKDVGRALLKKLKTDQRFEEVLSVIAKSRPEEPNGKKSTGEEHNSDPAFSLVKTT</sequence>
<reference evidence="2" key="1">
    <citation type="submission" date="2023-04" db="EMBL/GenBank/DDBJ databases">
        <authorList>
            <person name="Vijverberg K."/>
            <person name="Xiong W."/>
            <person name="Schranz E."/>
        </authorList>
    </citation>
    <scope>NUCLEOTIDE SEQUENCE</scope>
</reference>
<name>A0AA35VJ72_LACSI</name>
<dbReference type="Proteomes" id="UP001177003">
    <property type="component" value="Chromosome 2"/>
</dbReference>
<evidence type="ECO:0000256" key="1">
    <source>
        <dbReference type="SAM" id="MobiDB-lite"/>
    </source>
</evidence>
<evidence type="ECO:0000313" key="2">
    <source>
        <dbReference type="EMBL" id="CAI9272720.1"/>
    </source>
</evidence>
<keyword evidence="3" id="KW-1185">Reference proteome</keyword>
<gene>
    <name evidence="2" type="ORF">LSALG_LOCUS12917</name>
</gene>
<protein>
    <submittedName>
        <fullName evidence="2">Uncharacterized protein</fullName>
    </submittedName>
</protein>
<feature type="compositionally biased region" description="Basic and acidic residues" evidence="1">
    <location>
        <begin position="93"/>
        <end position="110"/>
    </location>
</feature>
<dbReference type="AlphaFoldDB" id="A0AA35VJ72"/>
<dbReference type="EMBL" id="OX465078">
    <property type="protein sequence ID" value="CAI9272720.1"/>
    <property type="molecule type" value="Genomic_DNA"/>
</dbReference>
<organism evidence="2 3">
    <name type="scientific">Lactuca saligna</name>
    <name type="common">Willowleaf lettuce</name>
    <dbReference type="NCBI Taxonomy" id="75948"/>
    <lineage>
        <taxon>Eukaryota</taxon>
        <taxon>Viridiplantae</taxon>
        <taxon>Streptophyta</taxon>
        <taxon>Embryophyta</taxon>
        <taxon>Tracheophyta</taxon>
        <taxon>Spermatophyta</taxon>
        <taxon>Magnoliopsida</taxon>
        <taxon>eudicotyledons</taxon>
        <taxon>Gunneridae</taxon>
        <taxon>Pentapetalae</taxon>
        <taxon>asterids</taxon>
        <taxon>campanulids</taxon>
        <taxon>Asterales</taxon>
        <taxon>Asteraceae</taxon>
        <taxon>Cichorioideae</taxon>
        <taxon>Cichorieae</taxon>
        <taxon>Lactucinae</taxon>
        <taxon>Lactuca</taxon>
    </lineage>
</organism>
<accession>A0AA35VJ72</accession>
<feature type="region of interest" description="Disordered" evidence="1">
    <location>
        <begin position="90"/>
        <end position="120"/>
    </location>
</feature>